<proteinExistence type="predicted"/>
<name>A0A645HUB0_9ZZZZ</name>
<gene>
    <name evidence="2" type="ORF">SDC9_190175</name>
</gene>
<evidence type="ECO:0000313" key="2">
    <source>
        <dbReference type="EMBL" id="MPN42618.1"/>
    </source>
</evidence>
<feature type="region of interest" description="Disordered" evidence="1">
    <location>
        <begin position="1"/>
        <end position="27"/>
    </location>
</feature>
<organism evidence="2">
    <name type="scientific">bioreactor metagenome</name>
    <dbReference type="NCBI Taxonomy" id="1076179"/>
    <lineage>
        <taxon>unclassified sequences</taxon>
        <taxon>metagenomes</taxon>
        <taxon>ecological metagenomes</taxon>
    </lineage>
</organism>
<reference evidence="2" key="1">
    <citation type="submission" date="2019-08" db="EMBL/GenBank/DDBJ databases">
        <authorList>
            <person name="Kucharzyk K."/>
            <person name="Murdoch R.W."/>
            <person name="Higgins S."/>
            <person name="Loffler F."/>
        </authorList>
    </citation>
    <scope>NUCLEOTIDE SEQUENCE</scope>
</reference>
<comment type="caution">
    <text evidence="2">The sequence shown here is derived from an EMBL/GenBank/DDBJ whole genome shotgun (WGS) entry which is preliminary data.</text>
</comment>
<accession>A0A645HUB0</accession>
<protein>
    <submittedName>
        <fullName evidence="2">Uncharacterized protein</fullName>
    </submittedName>
</protein>
<dbReference type="EMBL" id="VSSQ01100475">
    <property type="protein sequence ID" value="MPN42618.1"/>
    <property type="molecule type" value="Genomic_DNA"/>
</dbReference>
<sequence>MQLADHTNMAPVQHHRSRTPRMQGGVRHTLEAQLARRKQSLEITLEIVKIHRPSTLTPLLLQGRT</sequence>
<dbReference type="AlphaFoldDB" id="A0A645HUB0"/>
<evidence type="ECO:0000256" key="1">
    <source>
        <dbReference type="SAM" id="MobiDB-lite"/>
    </source>
</evidence>